<evidence type="ECO:0000256" key="11">
    <source>
        <dbReference type="ARBA" id="ARBA00038036"/>
    </source>
</evidence>
<dbReference type="AlphaFoldDB" id="A0A644Y3I0"/>
<evidence type="ECO:0000256" key="9">
    <source>
        <dbReference type="ARBA" id="ARBA00022958"/>
    </source>
</evidence>
<keyword evidence="9" id="KW-0630">Potassium</keyword>
<evidence type="ECO:0000256" key="10">
    <source>
        <dbReference type="ARBA" id="ARBA00022993"/>
    </source>
</evidence>
<comment type="similarity">
    <text evidence="11">Belongs to the type III pantothenate kinase family.</text>
</comment>
<evidence type="ECO:0000256" key="5">
    <source>
        <dbReference type="ARBA" id="ARBA00022679"/>
    </source>
</evidence>
<dbReference type="GO" id="GO:0004594">
    <property type="term" value="F:pantothenate kinase activity"/>
    <property type="evidence" value="ECO:0007669"/>
    <property type="project" value="InterPro"/>
</dbReference>
<comment type="cofactor">
    <cofactor evidence="1">
        <name>K(+)</name>
        <dbReference type="ChEBI" id="CHEBI:29103"/>
    </cofactor>
</comment>
<reference evidence="13" key="1">
    <citation type="submission" date="2019-08" db="EMBL/GenBank/DDBJ databases">
        <authorList>
            <person name="Kucharzyk K."/>
            <person name="Murdoch R.W."/>
            <person name="Higgins S."/>
            <person name="Loffler F."/>
        </authorList>
    </citation>
    <scope>NUCLEOTIDE SEQUENCE</scope>
</reference>
<comment type="subunit">
    <text evidence="3">Homodimer.</text>
</comment>
<evidence type="ECO:0000256" key="3">
    <source>
        <dbReference type="ARBA" id="ARBA00011738"/>
    </source>
</evidence>
<dbReference type="EMBL" id="VSSQ01003911">
    <property type="protein sequence ID" value="MPM22899.1"/>
    <property type="molecule type" value="Genomic_DNA"/>
</dbReference>
<dbReference type="PANTHER" id="PTHR34265:SF1">
    <property type="entry name" value="TYPE III PANTOTHENATE KINASE"/>
    <property type="match status" value="1"/>
</dbReference>
<accession>A0A644Y3I0</accession>
<dbReference type="PANTHER" id="PTHR34265">
    <property type="entry name" value="TYPE III PANTOTHENATE KINASE"/>
    <property type="match status" value="1"/>
</dbReference>
<evidence type="ECO:0000256" key="4">
    <source>
        <dbReference type="ARBA" id="ARBA00022490"/>
    </source>
</evidence>
<dbReference type="InterPro" id="IPR004619">
    <property type="entry name" value="Type_III_PanK"/>
</dbReference>
<evidence type="ECO:0000256" key="7">
    <source>
        <dbReference type="ARBA" id="ARBA00022777"/>
    </source>
</evidence>
<gene>
    <name evidence="13" type="primary">coaX_18</name>
    <name evidence="13" type="ORF">SDC9_69359</name>
</gene>
<keyword evidence="4" id="KW-0963">Cytoplasm</keyword>
<dbReference type="HAMAP" id="MF_01274">
    <property type="entry name" value="Pantothen_kinase_3"/>
    <property type="match status" value="1"/>
</dbReference>
<evidence type="ECO:0000256" key="2">
    <source>
        <dbReference type="ARBA" id="ARBA00004496"/>
    </source>
</evidence>
<name>A0A644Y3I0_9ZZZZ</name>
<dbReference type="GO" id="GO:0005524">
    <property type="term" value="F:ATP binding"/>
    <property type="evidence" value="ECO:0007669"/>
    <property type="project" value="UniProtKB-KW"/>
</dbReference>
<dbReference type="GO" id="GO:0005737">
    <property type="term" value="C:cytoplasm"/>
    <property type="evidence" value="ECO:0007669"/>
    <property type="project" value="UniProtKB-SubCell"/>
</dbReference>
<evidence type="ECO:0000256" key="12">
    <source>
        <dbReference type="ARBA" id="ARBA00040883"/>
    </source>
</evidence>
<protein>
    <recommendedName>
        <fullName evidence="12">Type III pantothenate kinase</fullName>
    </recommendedName>
</protein>
<dbReference type="NCBIfam" id="TIGR00671">
    <property type="entry name" value="baf"/>
    <property type="match status" value="1"/>
</dbReference>
<sequence>MENLLIDIGNTSVKIALSKGTEVLEVNKYRGNDILKFVENFINGRSFDVIVVSSVRDTKKEDFNQLSSSCKKFVYLDDQTKIPIINKYSTPSTLGSDRIAAAVAAVDLFPSQNCIIFDFGTAITIDFISDKGEFRGGNISVGLRTRFKSLNHFTQKLPLLDNPQNISDIGGSTTEAIENGVVLGAIFEVEGYIKKYPGYNYIFTGGDAIYFAEKLKSSIFVVYNLVLMGLARIADYHAEN</sequence>
<keyword evidence="7 13" id="KW-0418">Kinase</keyword>
<evidence type="ECO:0000256" key="8">
    <source>
        <dbReference type="ARBA" id="ARBA00022840"/>
    </source>
</evidence>
<evidence type="ECO:0000256" key="1">
    <source>
        <dbReference type="ARBA" id="ARBA00001958"/>
    </source>
</evidence>
<keyword evidence="6" id="KW-0547">Nucleotide-binding</keyword>
<evidence type="ECO:0000256" key="6">
    <source>
        <dbReference type="ARBA" id="ARBA00022741"/>
    </source>
</evidence>
<proteinExistence type="inferred from homology"/>
<organism evidence="13">
    <name type="scientific">bioreactor metagenome</name>
    <dbReference type="NCBI Taxonomy" id="1076179"/>
    <lineage>
        <taxon>unclassified sequences</taxon>
        <taxon>metagenomes</taxon>
        <taxon>ecological metagenomes</taxon>
    </lineage>
</organism>
<comment type="subcellular location">
    <subcellularLocation>
        <location evidence="2">Cytoplasm</location>
    </subcellularLocation>
</comment>
<dbReference type="Gene3D" id="3.30.420.40">
    <property type="match status" value="1"/>
</dbReference>
<dbReference type="CDD" id="cd24015">
    <property type="entry name" value="ASKHA_NBD_PanK-III"/>
    <property type="match status" value="1"/>
</dbReference>
<dbReference type="GO" id="GO:0015937">
    <property type="term" value="P:coenzyme A biosynthetic process"/>
    <property type="evidence" value="ECO:0007669"/>
    <property type="project" value="UniProtKB-KW"/>
</dbReference>
<evidence type="ECO:0000313" key="13">
    <source>
        <dbReference type="EMBL" id="MPM22899.1"/>
    </source>
</evidence>
<keyword evidence="5 13" id="KW-0808">Transferase</keyword>
<dbReference type="Pfam" id="PF03309">
    <property type="entry name" value="Pan_kinase"/>
    <property type="match status" value="1"/>
</dbReference>
<dbReference type="SUPFAM" id="SSF53067">
    <property type="entry name" value="Actin-like ATPase domain"/>
    <property type="match status" value="2"/>
</dbReference>
<keyword evidence="8" id="KW-0067">ATP-binding</keyword>
<keyword evidence="10" id="KW-0173">Coenzyme A biosynthesis</keyword>
<comment type="caution">
    <text evidence="13">The sequence shown here is derived from an EMBL/GenBank/DDBJ whole genome shotgun (WGS) entry which is preliminary data.</text>
</comment>
<dbReference type="InterPro" id="IPR043129">
    <property type="entry name" value="ATPase_NBD"/>
</dbReference>